<feature type="transmembrane region" description="Helical" evidence="3">
    <location>
        <begin position="231"/>
        <end position="256"/>
    </location>
</feature>
<comment type="caution">
    <text evidence="5">The sequence shown here is derived from an EMBL/GenBank/DDBJ whole genome shotgun (WGS) entry which is preliminary data.</text>
</comment>
<keyword evidence="3" id="KW-1133">Transmembrane helix</keyword>
<gene>
    <name evidence="5" type="primary">TNFRSF18L</name>
    <name evidence="5" type="ORF">Y1Q_0006109</name>
</gene>
<proteinExistence type="predicted"/>
<dbReference type="PANTHER" id="PTHR47881">
    <property type="entry name" value="TUMOR NECROSIS FACTOR RECEPTOR SUBFAMILY MEMBER 4"/>
    <property type="match status" value="1"/>
</dbReference>
<dbReference type="STRING" id="8496.A0A151N3Z2"/>
<dbReference type="InterPro" id="IPR020445">
    <property type="entry name" value="TNFR_4"/>
</dbReference>
<evidence type="ECO:0000259" key="4">
    <source>
        <dbReference type="PROSITE" id="PS50050"/>
    </source>
</evidence>
<feature type="domain" description="TNFR-Cys" evidence="4">
    <location>
        <begin position="66"/>
        <end position="107"/>
    </location>
</feature>
<sequence length="298" mass="32408">MKVHGVHYKSQMSCGLFTMALQNSNTGSESANFFHAKGLLFSARGLHLGEEIQYRCTEKTETVCKPCQDGYYKTEYSEGDCKTCKICNLKKGTTEVKKCDKTSDRVCMCTKGFEPSRFMADGTAPSACSACSAGSFSKGENSKCHPWTNCTASGRTILRGGSDKEDIICGDQKKEATTIQSPASTSRISVTTHKNSTLLTALTTPRPKNTLSIPPIDSGEQPTGITEPTNWGPLSLILICLTLLMVSGMSILLLIIQATGKGRKKQLQPAENDQRKGRSCRIPIQEEQIDSNSSLIKN</sequence>
<dbReference type="GO" id="GO:0006954">
    <property type="term" value="P:inflammatory response"/>
    <property type="evidence" value="ECO:0007669"/>
    <property type="project" value="InterPro"/>
</dbReference>
<keyword evidence="5" id="KW-0675">Receptor</keyword>
<dbReference type="GO" id="GO:0005031">
    <property type="term" value="F:tumor necrosis factor receptor activity"/>
    <property type="evidence" value="ECO:0007669"/>
    <property type="project" value="InterPro"/>
</dbReference>
<dbReference type="Gene3D" id="2.10.50.10">
    <property type="entry name" value="Tumor Necrosis Factor Receptor, subunit A, domain 2"/>
    <property type="match status" value="2"/>
</dbReference>
<name>A0A151N3Z2_ALLMI</name>
<dbReference type="Pfam" id="PF00020">
    <property type="entry name" value="TNFR_c6"/>
    <property type="match status" value="1"/>
</dbReference>
<feature type="region of interest" description="Disordered" evidence="2">
    <location>
        <begin position="205"/>
        <end position="226"/>
    </location>
</feature>
<evidence type="ECO:0000313" key="5">
    <source>
        <dbReference type="EMBL" id="KYO31546.1"/>
    </source>
</evidence>
<evidence type="ECO:0000256" key="2">
    <source>
        <dbReference type="SAM" id="MobiDB-lite"/>
    </source>
</evidence>
<keyword evidence="6" id="KW-1185">Reference proteome</keyword>
<evidence type="ECO:0000256" key="1">
    <source>
        <dbReference type="PROSITE-ProRule" id="PRU00206"/>
    </source>
</evidence>
<comment type="caution">
    <text evidence="1">Lacks conserved residue(s) required for the propagation of feature annotation.</text>
</comment>
<feature type="repeat" description="TNFR-Cys" evidence="1">
    <location>
        <begin position="66"/>
        <end position="107"/>
    </location>
</feature>
<keyword evidence="3" id="KW-0812">Transmembrane</keyword>
<evidence type="ECO:0000313" key="6">
    <source>
        <dbReference type="Proteomes" id="UP000050525"/>
    </source>
</evidence>
<evidence type="ECO:0000256" key="3">
    <source>
        <dbReference type="SAM" id="Phobius"/>
    </source>
</evidence>
<dbReference type="PANTHER" id="PTHR47881:SF1">
    <property type="entry name" value="TUMOR NECROSIS FACTOR RECEPTOR SUPERFAMILY MEMBER 4"/>
    <property type="match status" value="1"/>
</dbReference>
<accession>A0A151N3Z2</accession>
<dbReference type="Proteomes" id="UP000050525">
    <property type="component" value="Unassembled WGS sequence"/>
</dbReference>
<keyword evidence="3" id="KW-0472">Membrane</keyword>
<reference evidence="5 6" key="1">
    <citation type="journal article" date="2012" name="Genome Biol.">
        <title>Sequencing three crocodilian genomes to illuminate the evolution of archosaurs and amniotes.</title>
        <authorList>
            <person name="St John J.A."/>
            <person name="Braun E.L."/>
            <person name="Isberg S.R."/>
            <person name="Miles L.G."/>
            <person name="Chong A.Y."/>
            <person name="Gongora J."/>
            <person name="Dalzell P."/>
            <person name="Moran C."/>
            <person name="Bed'hom B."/>
            <person name="Abzhanov A."/>
            <person name="Burgess S.C."/>
            <person name="Cooksey A.M."/>
            <person name="Castoe T.A."/>
            <person name="Crawford N.G."/>
            <person name="Densmore L.D."/>
            <person name="Drew J.C."/>
            <person name="Edwards S.V."/>
            <person name="Faircloth B.C."/>
            <person name="Fujita M.K."/>
            <person name="Greenwold M.J."/>
            <person name="Hoffmann F.G."/>
            <person name="Howard J.M."/>
            <person name="Iguchi T."/>
            <person name="Janes D.E."/>
            <person name="Khan S.Y."/>
            <person name="Kohno S."/>
            <person name="de Koning A.J."/>
            <person name="Lance S.L."/>
            <person name="McCarthy F.M."/>
            <person name="McCormack J.E."/>
            <person name="Merchant M.E."/>
            <person name="Peterson D.G."/>
            <person name="Pollock D.D."/>
            <person name="Pourmand N."/>
            <person name="Raney B.J."/>
            <person name="Roessler K.A."/>
            <person name="Sanford J.R."/>
            <person name="Sawyer R.H."/>
            <person name="Schmidt C.J."/>
            <person name="Triplett E.W."/>
            <person name="Tuberville T.D."/>
            <person name="Venegas-Anaya M."/>
            <person name="Howard J.T."/>
            <person name="Jarvis E.D."/>
            <person name="Guillette L.J.Jr."/>
            <person name="Glenn T.C."/>
            <person name="Green R.E."/>
            <person name="Ray D.A."/>
        </authorList>
    </citation>
    <scope>NUCLEOTIDE SEQUENCE [LARGE SCALE GENOMIC DNA]</scope>
    <source>
        <strain evidence="5">KSC_2009_1</strain>
    </source>
</reference>
<dbReference type="AlphaFoldDB" id="A0A151N3Z2"/>
<dbReference type="InterPro" id="IPR001368">
    <property type="entry name" value="TNFR/NGFR_Cys_rich_reg"/>
</dbReference>
<organism evidence="5 6">
    <name type="scientific">Alligator mississippiensis</name>
    <name type="common">American alligator</name>
    <dbReference type="NCBI Taxonomy" id="8496"/>
    <lineage>
        <taxon>Eukaryota</taxon>
        <taxon>Metazoa</taxon>
        <taxon>Chordata</taxon>
        <taxon>Craniata</taxon>
        <taxon>Vertebrata</taxon>
        <taxon>Euteleostomi</taxon>
        <taxon>Archelosauria</taxon>
        <taxon>Archosauria</taxon>
        <taxon>Crocodylia</taxon>
        <taxon>Alligatoridae</taxon>
        <taxon>Alligatorinae</taxon>
        <taxon>Alligator</taxon>
    </lineage>
</organism>
<dbReference type="SUPFAM" id="SSF57586">
    <property type="entry name" value="TNF receptor-like"/>
    <property type="match status" value="2"/>
</dbReference>
<dbReference type="SMART" id="SM00208">
    <property type="entry name" value="TNFR"/>
    <property type="match status" value="2"/>
</dbReference>
<dbReference type="PROSITE" id="PS50050">
    <property type="entry name" value="TNFR_NGFR_2"/>
    <property type="match status" value="1"/>
</dbReference>
<dbReference type="EMBL" id="AKHW03004073">
    <property type="protein sequence ID" value="KYO31546.1"/>
    <property type="molecule type" value="Genomic_DNA"/>
</dbReference>
<protein>
    <submittedName>
        <fullName evidence="5">Tumor necrosis factor receptor superfamily member 4 isoform C</fullName>
    </submittedName>
</protein>